<dbReference type="SUPFAM" id="SSF51338">
    <property type="entry name" value="Composite domain of metallo-dependent hydrolases"/>
    <property type="match status" value="2"/>
</dbReference>
<dbReference type="PANTHER" id="PTHR43135">
    <property type="entry name" value="ALPHA-D-RIBOSE 1-METHYLPHOSPHONATE 5-TRIPHOSPHATE DIPHOSPHATASE"/>
    <property type="match status" value="1"/>
</dbReference>
<dbReference type="InterPro" id="IPR032466">
    <property type="entry name" value="Metal_Hydrolase"/>
</dbReference>
<evidence type="ECO:0000313" key="2">
    <source>
        <dbReference type="EMBL" id="CZR58738.1"/>
    </source>
</evidence>
<feature type="domain" description="Amidohydrolase-related" evidence="1">
    <location>
        <begin position="85"/>
        <end position="443"/>
    </location>
</feature>
<dbReference type="Gene3D" id="3.20.20.140">
    <property type="entry name" value="Metal-dependent hydrolases"/>
    <property type="match status" value="1"/>
</dbReference>
<dbReference type="Gene3D" id="2.30.40.10">
    <property type="entry name" value="Urease, subunit C, domain 1"/>
    <property type="match status" value="1"/>
</dbReference>
<dbReference type="AlphaFoldDB" id="A0A1L7X141"/>
<evidence type="ECO:0000259" key="1">
    <source>
        <dbReference type="Pfam" id="PF01979"/>
    </source>
</evidence>
<dbReference type="Pfam" id="PF01979">
    <property type="entry name" value="Amidohydro_1"/>
    <property type="match status" value="1"/>
</dbReference>
<dbReference type="InterPro" id="IPR006680">
    <property type="entry name" value="Amidohydro-rel"/>
</dbReference>
<evidence type="ECO:0000313" key="3">
    <source>
        <dbReference type="Proteomes" id="UP000184330"/>
    </source>
</evidence>
<name>A0A1L7X141_9HELO</name>
<organism evidence="2 3">
    <name type="scientific">Phialocephala subalpina</name>
    <dbReference type="NCBI Taxonomy" id="576137"/>
    <lineage>
        <taxon>Eukaryota</taxon>
        <taxon>Fungi</taxon>
        <taxon>Dikarya</taxon>
        <taxon>Ascomycota</taxon>
        <taxon>Pezizomycotina</taxon>
        <taxon>Leotiomycetes</taxon>
        <taxon>Helotiales</taxon>
        <taxon>Mollisiaceae</taxon>
        <taxon>Phialocephala</taxon>
        <taxon>Phialocephala fortinii species complex</taxon>
    </lineage>
</organism>
<keyword evidence="2" id="KW-0378">Hydrolase</keyword>
<reference evidence="2 3" key="1">
    <citation type="submission" date="2016-03" db="EMBL/GenBank/DDBJ databases">
        <authorList>
            <person name="Ploux O."/>
        </authorList>
    </citation>
    <scope>NUCLEOTIDE SEQUENCE [LARGE SCALE GENOMIC DNA]</scope>
    <source>
        <strain evidence="2 3">UAMH 11012</strain>
    </source>
</reference>
<dbReference type="Proteomes" id="UP000184330">
    <property type="component" value="Unassembled WGS sequence"/>
</dbReference>
<dbReference type="GO" id="GO:0016810">
    <property type="term" value="F:hydrolase activity, acting on carbon-nitrogen (but not peptide) bonds"/>
    <property type="evidence" value="ECO:0007669"/>
    <property type="project" value="InterPro"/>
</dbReference>
<gene>
    <name evidence="2" type="ORF">PAC_08630</name>
</gene>
<dbReference type="PANTHER" id="PTHR43135:SF3">
    <property type="entry name" value="ALPHA-D-RIBOSE 1-METHYLPHOSPHONATE 5-TRIPHOSPHATE DIPHOSPHATASE"/>
    <property type="match status" value="1"/>
</dbReference>
<accession>A0A1L7X141</accession>
<keyword evidence="3" id="KW-1185">Reference proteome</keyword>
<sequence length="451" mass="47892">MDSRTHNSFQGLAIGMIPPIQQSKVSLTDSKPKLHGIKANLLIPGRGEPLKNACLIIHEKVITWVGPTSSLPPKYQSVPCVSVPVLMPGLWDVHTHFLGILSPAAGFDSLLSRSAALAGAIITRDLRNTLFAGFTSVRELAGYGGEISPAVDDGTIVGPHIYSAIAPISMTAGHGDIHNLPIGTVLDACAHGLPFAVCDGVPDCIKTVRLMIRRGAKCIKVCATGGVFSLLDSPTDTQFSPEELKAMVDEAARAKRVVAAHCHGKEGILAAINAGVKTIEHGSYLDEECIKLMLEKDVIYCPTASVQEGGSREADKLPPSTAKKILEVTAHARYAYRLAIKHGVKIALGTDQASSMPGYFNSHGVNGKEIWYAVKAGMTPSQAIEACTAISPETLGVHMAPKSGQLRVGFDADLIALDDNPLEDIGVLAEPDKITHVWKDGKLFKSPKGVE</sequence>
<proteinExistence type="predicted"/>
<dbReference type="InterPro" id="IPR057744">
    <property type="entry name" value="OTAase-like"/>
</dbReference>
<dbReference type="CDD" id="cd01299">
    <property type="entry name" value="Met_dep_hydrolase_A"/>
    <property type="match status" value="1"/>
</dbReference>
<protein>
    <submittedName>
        <fullName evidence="2">Related to imidazolonepropionase and related amidohydrolases</fullName>
    </submittedName>
</protein>
<dbReference type="EMBL" id="FJOG01000012">
    <property type="protein sequence ID" value="CZR58738.1"/>
    <property type="molecule type" value="Genomic_DNA"/>
</dbReference>
<dbReference type="InterPro" id="IPR011059">
    <property type="entry name" value="Metal-dep_hydrolase_composite"/>
</dbReference>
<dbReference type="InterPro" id="IPR051781">
    <property type="entry name" value="Metallo-dep_Hydrolase"/>
</dbReference>
<dbReference type="STRING" id="576137.A0A1L7X141"/>
<dbReference type="SUPFAM" id="SSF51556">
    <property type="entry name" value="Metallo-dependent hydrolases"/>
    <property type="match status" value="1"/>
</dbReference>
<dbReference type="OrthoDB" id="194468at2759"/>